<dbReference type="HOGENOM" id="CLU_3181494_0_0_0"/>
<proteinExistence type="predicted"/>
<gene>
    <name evidence="1" type="ORF">DAMO_2232</name>
</gene>
<dbReference type="Proteomes" id="UP000006898">
    <property type="component" value="Chromosome"/>
</dbReference>
<organism evidence="1 2">
    <name type="scientific">Methylomirabilis oxygeniifera</name>
    <dbReference type="NCBI Taxonomy" id="671143"/>
    <lineage>
        <taxon>Bacteria</taxon>
        <taxon>Candidatus Methylomirabilota</taxon>
        <taxon>Candidatus Methylomirabilia</taxon>
        <taxon>Candidatus Methylomirabilales</taxon>
        <taxon>Candidatus Methylomirabilaceae</taxon>
        <taxon>Candidatus Methylomirabilis</taxon>
    </lineage>
</organism>
<name>D5MHZ1_METO1</name>
<dbReference type="KEGG" id="mox:DAMO_2232"/>
<protein>
    <submittedName>
        <fullName evidence="1">Uncharacterized protein</fullName>
    </submittedName>
</protein>
<accession>D5MHZ1</accession>
<sequence length="46" mass="4965">MGDPLRAAVEHVSDGRTVEAGRETVTQTVTGNPLALNRVELLEEMT</sequence>
<dbReference type="AlphaFoldDB" id="D5MHZ1"/>
<evidence type="ECO:0000313" key="2">
    <source>
        <dbReference type="Proteomes" id="UP000006898"/>
    </source>
</evidence>
<reference evidence="1 2" key="1">
    <citation type="journal article" date="2010" name="Nature">
        <title>Nitrite-driven anaerobic methane oxidation by oxygenic bacteria.</title>
        <authorList>
            <person name="Ettwig K.F."/>
            <person name="Butler M.K."/>
            <person name="Le Paslier D."/>
            <person name="Pelletier E."/>
            <person name="Mangenot S."/>
            <person name="Kuypers M.M.M."/>
            <person name="Schreiber F."/>
            <person name="Dutilh B.E."/>
            <person name="Zedelius J."/>
            <person name="de Beer D."/>
            <person name="Gloerich J."/>
            <person name="Wessels H.J.C.T."/>
            <person name="van Allen T."/>
            <person name="Luesken F."/>
            <person name="Wu M."/>
            <person name="van de Pas-Schoonen K.T."/>
            <person name="Op den Camp H.J.M."/>
            <person name="Janssen-Megens E.M."/>
            <person name="Francoijs K-J."/>
            <person name="Stunnenberg H."/>
            <person name="Weissenbach J."/>
            <person name="Jetten M.S.M."/>
            <person name="Strous M."/>
        </authorList>
    </citation>
    <scope>NUCLEOTIDE SEQUENCE [LARGE SCALE GENOMIC DNA]</scope>
</reference>
<evidence type="ECO:0000313" key="1">
    <source>
        <dbReference type="EMBL" id="CBE69282.1"/>
    </source>
</evidence>
<dbReference type="STRING" id="671143.DAMO_2232"/>
<dbReference type="EMBL" id="FP565575">
    <property type="protein sequence ID" value="CBE69282.1"/>
    <property type="molecule type" value="Genomic_DNA"/>
</dbReference>